<proteinExistence type="predicted"/>
<accession>A0ABW3DR18</accession>
<dbReference type="EMBL" id="JBHTHX010000397">
    <property type="protein sequence ID" value="MFD0885614.1"/>
    <property type="molecule type" value="Genomic_DNA"/>
</dbReference>
<comment type="caution">
    <text evidence="1">The sequence shown here is derived from an EMBL/GenBank/DDBJ whole genome shotgun (WGS) entry which is preliminary data.</text>
</comment>
<name>A0ABW3DR18_9ACTN</name>
<evidence type="ECO:0008006" key="3">
    <source>
        <dbReference type="Google" id="ProtNLM"/>
    </source>
</evidence>
<reference evidence="2" key="1">
    <citation type="journal article" date="2019" name="Int. J. Syst. Evol. Microbiol.">
        <title>The Global Catalogue of Microorganisms (GCM) 10K type strain sequencing project: providing services to taxonomists for standard genome sequencing and annotation.</title>
        <authorList>
            <consortium name="The Broad Institute Genomics Platform"/>
            <consortium name="The Broad Institute Genome Sequencing Center for Infectious Disease"/>
            <person name="Wu L."/>
            <person name="Ma J."/>
        </authorList>
    </citation>
    <scope>NUCLEOTIDE SEQUENCE [LARGE SCALE GENOMIC DNA]</scope>
    <source>
        <strain evidence="2">CCUG 62974</strain>
    </source>
</reference>
<organism evidence="1 2">
    <name type="scientific">Streptosporangium algeriense</name>
    <dbReference type="NCBI Taxonomy" id="1682748"/>
    <lineage>
        <taxon>Bacteria</taxon>
        <taxon>Bacillati</taxon>
        <taxon>Actinomycetota</taxon>
        <taxon>Actinomycetes</taxon>
        <taxon>Streptosporangiales</taxon>
        <taxon>Streptosporangiaceae</taxon>
        <taxon>Streptosporangium</taxon>
    </lineage>
</organism>
<sequence>MNLDSLVKQGRLPWRPNARSKDLEIFHRYETPLTGVFWMGQEAVLFTMVFEGDGDLSVWAYVKLDEEAAAGLPALTFETLEVLDDWVDGQFLGREAVFAIVQGDRIGSRWTRARVESGLLEATDAFLTAVIRSLPRDEDAANRIRAKTAGLDAARSELSDSSELLKI</sequence>
<protein>
    <recommendedName>
        <fullName evidence="3">YbjN domain-containing protein</fullName>
    </recommendedName>
</protein>
<evidence type="ECO:0000313" key="1">
    <source>
        <dbReference type="EMBL" id="MFD0885614.1"/>
    </source>
</evidence>
<keyword evidence="2" id="KW-1185">Reference proteome</keyword>
<evidence type="ECO:0000313" key="2">
    <source>
        <dbReference type="Proteomes" id="UP001597024"/>
    </source>
</evidence>
<gene>
    <name evidence="1" type="ORF">ACFQ08_13750</name>
</gene>
<dbReference type="Proteomes" id="UP001597024">
    <property type="component" value="Unassembled WGS sequence"/>
</dbReference>